<evidence type="ECO:0000256" key="5">
    <source>
        <dbReference type="PROSITE-ProRule" id="PRU00339"/>
    </source>
</evidence>
<feature type="domain" description="MYND-type" evidence="6">
    <location>
        <begin position="657"/>
        <end position="695"/>
    </location>
</feature>
<dbReference type="Pfam" id="PF13181">
    <property type="entry name" value="TPR_8"/>
    <property type="match status" value="1"/>
</dbReference>
<sequence>MRGLSIRVHGVRLLNMSNMENFLGMLSEQLGAKISINTTVLNPTYPLKFERFGDGKLEDDAEFQSHVKELSTQGHDVAIEFASDKRFYSSSKIYKAEKMARKAYVEDDPVAAVRKALKVSPYCPEAYNVMAQFQANTYEEALEFYNKAVELAPNVSAEFEQELPKRRAWSLNHLRSYFRAVHGQANTLRKMGRYEESLEKYLQLEKLDPAFYSWCSYANWRYHVLEVYMKLGDDRGALKFAMKKSNVEAFQFSSSCGAWFWTKALLDYRYKQHRGYAEDFYDAVIDRNDPESQNVFNSFEGTILRAFQASPETLSFLTGERKLPDCLIPVLMGNWRSLTNVATYCLSNAELWRNTPGALEWAASNARTFMCSMILDQDKENCKRLGIPCTSKKFKELLSQGIFFDAKVNRSSKTLVHCAVCGEMPQYLQMLIDAGANVKIVPRGGRGIPQPLHMACYYSFSSEIIQILCKAGADPTDKCGFHYSPLQMAAEQGGLRALKAAFDCLPDYRKKDQKVLDSILLAVFQSSCYECVTGLGDLCQRCLGGDGPHRSDATWTGVLDFLTELNYKPSNKYLDSMQEFPKKKKLFAYYVCKLRGEEPKEAAEGPDLRRRPLSLTQPSSLSTFLSALGQFGDLPSELQKQLQSTKAIMPKSVKSMCENCKGSERKMMVCGQCRQAYYCSRECQKKDWKQHKKSCATRKE</sequence>
<evidence type="ECO:0000256" key="1">
    <source>
        <dbReference type="ARBA" id="ARBA00022723"/>
    </source>
</evidence>
<dbReference type="SUPFAM" id="SSF144232">
    <property type="entry name" value="HIT/MYND zinc finger-like"/>
    <property type="match status" value="1"/>
</dbReference>
<dbReference type="InterPro" id="IPR011990">
    <property type="entry name" value="TPR-like_helical_dom_sf"/>
</dbReference>
<dbReference type="InterPro" id="IPR019734">
    <property type="entry name" value="TPR_rpt"/>
</dbReference>
<organism evidence="7 8">
    <name type="scientific">Porites lobata</name>
    <dbReference type="NCBI Taxonomy" id="104759"/>
    <lineage>
        <taxon>Eukaryota</taxon>
        <taxon>Metazoa</taxon>
        <taxon>Cnidaria</taxon>
        <taxon>Anthozoa</taxon>
        <taxon>Hexacorallia</taxon>
        <taxon>Scleractinia</taxon>
        <taxon>Fungiina</taxon>
        <taxon>Poritidae</taxon>
        <taxon>Porites</taxon>
    </lineage>
</organism>
<dbReference type="Gene3D" id="1.25.40.20">
    <property type="entry name" value="Ankyrin repeat-containing domain"/>
    <property type="match status" value="1"/>
</dbReference>
<dbReference type="PROSITE" id="PS50865">
    <property type="entry name" value="ZF_MYND_2"/>
    <property type="match status" value="1"/>
</dbReference>
<evidence type="ECO:0000256" key="2">
    <source>
        <dbReference type="ARBA" id="ARBA00022771"/>
    </source>
</evidence>
<dbReference type="SMART" id="SM00248">
    <property type="entry name" value="ANK"/>
    <property type="match status" value="3"/>
</dbReference>
<dbReference type="Pfam" id="PF01753">
    <property type="entry name" value="zf-MYND"/>
    <property type="match status" value="1"/>
</dbReference>
<evidence type="ECO:0000259" key="6">
    <source>
        <dbReference type="PROSITE" id="PS50865"/>
    </source>
</evidence>
<evidence type="ECO:0000256" key="4">
    <source>
        <dbReference type="PROSITE-ProRule" id="PRU00134"/>
    </source>
</evidence>
<dbReference type="Gene3D" id="6.10.140.2220">
    <property type="match status" value="1"/>
</dbReference>
<evidence type="ECO:0000313" key="7">
    <source>
        <dbReference type="EMBL" id="CAH3036984.1"/>
    </source>
</evidence>
<proteinExistence type="predicted"/>
<keyword evidence="3" id="KW-0862">Zinc</keyword>
<evidence type="ECO:0000256" key="3">
    <source>
        <dbReference type="ARBA" id="ARBA00022833"/>
    </source>
</evidence>
<dbReference type="InterPro" id="IPR051616">
    <property type="entry name" value="Cul2-RING_E3_ligase_SR"/>
</dbReference>
<keyword evidence="8" id="KW-1185">Reference proteome</keyword>
<feature type="repeat" description="TPR" evidence="5">
    <location>
        <begin position="124"/>
        <end position="155"/>
    </location>
</feature>
<comment type="caution">
    <text evidence="7">The sequence shown here is derived from an EMBL/GenBank/DDBJ whole genome shotgun (WGS) entry which is preliminary data.</text>
</comment>
<keyword evidence="1" id="KW-0479">Metal-binding</keyword>
<dbReference type="EMBL" id="CALNXK010000005">
    <property type="protein sequence ID" value="CAH3036984.1"/>
    <property type="molecule type" value="Genomic_DNA"/>
</dbReference>
<dbReference type="PROSITE" id="PS01360">
    <property type="entry name" value="ZF_MYND_1"/>
    <property type="match status" value="1"/>
</dbReference>
<dbReference type="PROSITE" id="PS50005">
    <property type="entry name" value="TPR"/>
    <property type="match status" value="1"/>
</dbReference>
<dbReference type="SMART" id="SM00028">
    <property type="entry name" value="TPR"/>
    <property type="match status" value="2"/>
</dbReference>
<keyword evidence="2 4" id="KW-0863">Zinc-finger</keyword>
<dbReference type="PANTHER" id="PTHR46224:SF6">
    <property type="entry name" value="ANKYRIN REPEAT FAMILY PROTEIN"/>
    <property type="match status" value="1"/>
</dbReference>
<gene>
    <name evidence="7" type="ORF">PLOB_00035695</name>
</gene>
<dbReference type="Gene3D" id="1.25.40.10">
    <property type="entry name" value="Tetratricopeptide repeat domain"/>
    <property type="match status" value="2"/>
</dbReference>
<dbReference type="SUPFAM" id="SSF48403">
    <property type="entry name" value="Ankyrin repeat"/>
    <property type="match status" value="1"/>
</dbReference>
<protein>
    <recommendedName>
        <fullName evidence="6">MYND-type domain-containing protein</fullName>
    </recommendedName>
</protein>
<dbReference type="InterPro" id="IPR002893">
    <property type="entry name" value="Znf_MYND"/>
</dbReference>
<reference evidence="7 8" key="1">
    <citation type="submission" date="2022-05" db="EMBL/GenBank/DDBJ databases">
        <authorList>
            <consortium name="Genoscope - CEA"/>
            <person name="William W."/>
        </authorList>
    </citation>
    <scope>NUCLEOTIDE SEQUENCE [LARGE SCALE GENOMIC DNA]</scope>
</reference>
<dbReference type="InterPro" id="IPR036770">
    <property type="entry name" value="Ankyrin_rpt-contain_sf"/>
</dbReference>
<accession>A0ABN8N1M1</accession>
<keyword evidence="5" id="KW-0802">TPR repeat</keyword>
<name>A0ABN8N1M1_9CNID</name>
<dbReference type="SUPFAM" id="SSF48452">
    <property type="entry name" value="TPR-like"/>
    <property type="match status" value="1"/>
</dbReference>
<evidence type="ECO:0000313" key="8">
    <source>
        <dbReference type="Proteomes" id="UP001159405"/>
    </source>
</evidence>
<dbReference type="PANTHER" id="PTHR46224">
    <property type="entry name" value="ANKYRIN REPEAT FAMILY PROTEIN"/>
    <property type="match status" value="1"/>
</dbReference>
<dbReference type="Proteomes" id="UP001159405">
    <property type="component" value="Unassembled WGS sequence"/>
</dbReference>
<dbReference type="InterPro" id="IPR002110">
    <property type="entry name" value="Ankyrin_rpt"/>
</dbReference>